<evidence type="ECO:0000313" key="1">
    <source>
        <dbReference type="EMBL" id="RON38149.1"/>
    </source>
</evidence>
<evidence type="ECO:0000313" key="2">
    <source>
        <dbReference type="Proteomes" id="UP000285349"/>
    </source>
</evidence>
<accession>A0A423JKH7</accession>
<protein>
    <submittedName>
        <fullName evidence="1">Uncharacterized protein</fullName>
    </submittedName>
</protein>
<sequence length="60" mass="6237">MRDVGDVFDVAVFEAGAVQGFEEVAGGSDSLEGGFEDVLGVTSVSMIRGGESVRLVWSGR</sequence>
<dbReference type="Proteomes" id="UP000285349">
    <property type="component" value="Unassembled WGS sequence"/>
</dbReference>
<dbReference type="EMBL" id="MOBQ01000057">
    <property type="protein sequence ID" value="RON38149.1"/>
    <property type="molecule type" value="Genomic_DNA"/>
</dbReference>
<reference evidence="1 2" key="1">
    <citation type="submission" date="2016-10" db="EMBL/GenBank/DDBJ databases">
        <title>Comparative genome analysis of multiple Pseudomonas spp. focuses on biocontrol and plant growth promoting traits.</title>
        <authorList>
            <person name="Tao X.-Y."/>
            <person name="Taylor C.G."/>
        </authorList>
    </citation>
    <scope>NUCLEOTIDE SEQUENCE [LARGE SCALE GENOMIC DNA]</scope>
    <source>
        <strain evidence="1 2">37A10</strain>
    </source>
</reference>
<comment type="caution">
    <text evidence="1">The sequence shown here is derived from an EMBL/GenBank/DDBJ whole genome shotgun (WGS) entry which is preliminary data.</text>
</comment>
<dbReference type="AlphaFoldDB" id="A0A423JKH7"/>
<proteinExistence type="predicted"/>
<gene>
    <name evidence="1" type="ORF">BK666_29640</name>
</gene>
<name>A0A423JKH7_9PSED</name>
<organism evidence="1 2">
    <name type="scientific">Pseudomonas frederiksbergensis</name>
    <dbReference type="NCBI Taxonomy" id="104087"/>
    <lineage>
        <taxon>Bacteria</taxon>
        <taxon>Pseudomonadati</taxon>
        <taxon>Pseudomonadota</taxon>
        <taxon>Gammaproteobacteria</taxon>
        <taxon>Pseudomonadales</taxon>
        <taxon>Pseudomonadaceae</taxon>
        <taxon>Pseudomonas</taxon>
    </lineage>
</organism>